<dbReference type="AlphaFoldDB" id="A0AAP8MHZ8"/>
<proteinExistence type="predicted"/>
<dbReference type="InterPro" id="IPR050483">
    <property type="entry name" value="CoA-transferase_III_domain"/>
</dbReference>
<keyword evidence="1 2" id="KW-0808">Transferase</keyword>
<dbReference type="EMBL" id="PKUR01000001">
    <property type="protein sequence ID" value="PLW88044.1"/>
    <property type="molecule type" value="Genomic_DNA"/>
</dbReference>
<dbReference type="PANTHER" id="PTHR48207:SF3">
    <property type="entry name" value="SUCCINATE--HYDROXYMETHYLGLUTARATE COA-TRANSFERASE"/>
    <property type="match status" value="1"/>
</dbReference>
<dbReference type="Pfam" id="PF02515">
    <property type="entry name" value="CoA_transf_3"/>
    <property type="match status" value="1"/>
</dbReference>
<organism evidence="2 3">
    <name type="scientific">Halioglobus japonicus</name>
    <dbReference type="NCBI Taxonomy" id="930805"/>
    <lineage>
        <taxon>Bacteria</taxon>
        <taxon>Pseudomonadati</taxon>
        <taxon>Pseudomonadota</taxon>
        <taxon>Gammaproteobacteria</taxon>
        <taxon>Cellvibrionales</taxon>
        <taxon>Halieaceae</taxon>
        <taxon>Halioglobus</taxon>
    </lineage>
</organism>
<dbReference type="InterPro" id="IPR003673">
    <property type="entry name" value="CoA-Trfase_fam_III"/>
</dbReference>
<dbReference type="InterPro" id="IPR023606">
    <property type="entry name" value="CoA-Trfase_III_dom_1_sf"/>
</dbReference>
<dbReference type="InterPro" id="IPR044855">
    <property type="entry name" value="CoA-Trfase_III_dom3_sf"/>
</dbReference>
<evidence type="ECO:0000256" key="1">
    <source>
        <dbReference type="ARBA" id="ARBA00022679"/>
    </source>
</evidence>
<evidence type="ECO:0000313" key="3">
    <source>
        <dbReference type="Proteomes" id="UP000235162"/>
    </source>
</evidence>
<dbReference type="Proteomes" id="UP000235162">
    <property type="component" value="Unassembled WGS sequence"/>
</dbReference>
<dbReference type="GO" id="GO:0008410">
    <property type="term" value="F:CoA-transferase activity"/>
    <property type="evidence" value="ECO:0007669"/>
    <property type="project" value="TreeGrafter"/>
</dbReference>
<sequence>MDIKLNETPTGPLAGLTVLDITGMITGPLCSQMLGDLGADVIKIEPIHGEVARWMVPPQKNGLTGFYCQMNRNKRSLALNLQSPEGVDILKRLAADADILVENFRAGVADRLGIGYDDLKSLNPRLIYAAITGFGPTGPYSERPAYDPIAQGLVGMMHIQGAPFGGKPQLIQSAIVDKTTATTAAGVVMAALYARDREGGTGRGQRVDVPMIDAYAANSLPDMLPVDTFQPSDMPDAEPLAVLRSFATLDGHVVGMALQDNHFEGLCKALECEFLLEREGMRNVGERITDFGPWLDAIEVEIAKWPTDELLRRFDENGVPFGKVKTIREFAEDPQALHNRTLFDAEHPDNGTMRYIRYPGHLSETPASLHKHPPTLGQHSEEILAAAGYNDTAIASLKEAGVIG</sequence>
<gene>
    <name evidence="2" type="ORF">C0029_05650</name>
</gene>
<protein>
    <submittedName>
        <fullName evidence="2">CoA transferase</fullName>
    </submittedName>
</protein>
<dbReference type="Gene3D" id="3.40.50.10540">
    <property type="entry name" value="Crotonobetainyl-coa:carnitine coa-transferase, domain 1"/>
    <property type="match status" value="1"/>
</dbReference>
<dbReference type="SUPFAM" id="SSF89796">
    <property type="entry name" value="CoA-transferase family III (CaiB/BaiF)"/>
    <property type="match status" value="1"/>
</dbReference>
<evidence type="ECO:0000313" key="2">
    <source>
        <dbReference type="EMBL" id="PLW88044.1"/>
    </source>
</evidence>
<dbReference type="RefSeq" id="WP_084199854.1">
    <property type="nucleotide sequence ID" value="NZ_BMYL01000005.1"/>
</dbReference>
<dbReference type="PANTHER" id="PTHR48207">
    <property type="entry name" value="SUCCINATE--HYDROXYMETHYLGLUTARATE COA-TRANSFERASE"/>
    <property type="match status" value="1"/>
</dbReference>
<name>A0AAP8MHZ8_9GAMM</name>
<comment type="caution">
    <text evidence="2">The sequence shown here is derived from an EMBL/GenBank/DDBJ whole genome shotgun (WGS) entry which is preliminary data.</text>
</comment>
<accession>A0AAP8MHZ8</accession>
<keyword evidence="3" id="KW-1185">Reference proteome</keyword>
<dbReference type="KEGG" id="hja:BST95_12535"/>
<reference evidence="2 3" key="1">
    <citation type="submission" date="2018-01" db="EMBL/GenBank/DDBJ databases">
        <title>The draft genome sequence of Halioglobus japonicus S1-36.</title>
        <authorList>
            <person name="Du Z.-J."/>
            <person name="Shi M.-J."/>
        </authorList>
    </citation>
    <scope>NUCLEOTIDE SEQUENCE [LARGE SCALE GENOMIC DNA]</scope>
    <source>
        <strain evidence="2 3">S1-36</strain>
    </source>
</reference>
<dbReference type="Gene3D" id="3.30.1540.10">
    <property type="entry name" value="formyl-coa transferase, domain 3"/>
    <property type="match status" value="1"/>
</dbReference>